<reference evidence="1 2" key="1">
    <citation type="submission" date="2021-06" db="EMBL/GenBank/DDBJ databases">
        <authorList>
            <person name="Kallberg Y."/>
            <person name="Tangrot J."/>
            <person name="Rosling A."/>
        </authorList>
    </citation>
    <scope>NUCLEOTIDE SEQUENCE [LARGE SCALE GENOMIC DNA]</scope>
    <source>
        <strain evidence="1 2">120-4 pot B 10/14</strain>
    </source>
</reference>
<name>A0ABN7VPI4_GIGMA</name>
<dbReference type="Proteomes" id="UP000789901">
    <property type="component" value="Unassembled WGS sequence"/>
</dbReference>
<keyword evidence="2" id="KW-1185">Reference proteome</keyword>
<accession>A0ABN7VPI4</accession>
<protein>
    <submittedName>
        <fullName evidence="1">2584_t:CDS:1</fullName>
    </submittedName>
</protein>
<proteinExistence type="predicted"/>
<dbReference type="EMBL" id="CAJVQB010019412">
    <property type="protein sequence ID" value="CAG8791074.1"/>
    <property type="molecule type" value="Genomic_DNA"/>
</dbReference>
<gene>
    <name evidence="1" type="ORF">GMARGA_LOCUS21247</name>
</gene>
<sequence>MAANDVLNAAAEAMTTLANAIGSGDEKFLLKIDFYCELACTYIKDNAQE</sequence>
<evidence type="ECO:0000313" key="2">
    <source>
        <dbReference type="Proteomes" id="UP000789901"/>
    </source>
</evidence>
<organism evidence="1 2">
    <name type="scientific">Gigaspora margarita</name>
    <dbReference type="NCBI Taxonomy" id="4874"/>
    <lineage>
        <taxon>Eukaryota</taxon>
        <taxon>Fungi</taxon>
        <taxon>Fungi incertae sedis</taxon>
        <taxon>Mucoromycota</taxon>
        <taxon>Glomeromycotina</taxon>
        <taxon>Glomeromycetes</taxon>
        <taxon>Diversisporales</taxon>
        <taxon>Gigasporaceae</taxon>
        <taxon>Gigaspora</taxon>
    </lineage>
</organism>
<comment type="caution">
    <text evidence="1">The sequence shown here is derived from an EMBL/GenBank/DDBJ whole genome shotgun (WGS) entry which is preliminary data.</text>
</comment>
<evidence type="ECO:0000313" key="1">
    <source>
        <dbReference type="EMBL" id="CAG8791074.1"/>
    </source>
</evidence>